<proteinExistence type="predicted"/>
<dbReference type="InterPro" id="IPR036890">
    <property type="entry name" value="HATPase_C_sf"/>
</dbReference>
<reference evidence="6" key="1">
    <citation type="journal article" date="2014" name="Int. J. Syst. Evol. Microbiol.">
        <title>Complete genome sequence of Corynebacterium casei LMG S-19264T (=DSM 44701T), isolated from a smear-ripened cheese.</title>
        <authorList>
            <consortium name="US DOE Joint Genome Institute (JGI-PGF)"/>
            <person name="Walter F."/>
            <person name="Albersmeier A."/>
            <person name="Kalinowski J."/>
            <person name="Ruckert C."/>
        </authorList>
    </citation>
    <scope>NUCLEOTIDE SEQUENCE</scope>
    <source>
        <strain evidence="6">CGMCC 1.12195</strain>
    </source>
</reference>
<dbReference type="PRINTS" id="PR00344">
    <property type="entry name" value="BCTRLSENSOR"/>
</dbReference>
<gene>
    <name evidence="6" type="ORF">GCM10007415_10750</name>
</gene>
<dbReference type="SUPFAM" id="SSF55874">
    <property type="entry name" value="ATPase domain of HSP90 chaperone/DNA topoisomerase II/histidine kinase"/>
    <property type="match status" value="1"/>
</dbReference>
<dbReference type="Gene3D" id="3.30.565.10">
    <property type="entry name" value="Histidine kinase-like ATPase, C-terminal domain"/>
    <property type="match status" value="1"/>
</dbReference>
<dbReference type="SUPFAM" id="SSF47384">
    <property type="entry name" value="Homodimeric domain of signal transducing histidine kinase"/>
    <property type="match status" value="1"/>
</dbReference>
<keyword evidence="3" id="KW-0597">Phosphoprotein</keyword>
<accession>A0A917HIN6</accession>
<evidence type="ECO:0000256" key="3">
    <source>
        <dbReference type="ARBA" id="ARBA00022553"/>
    </source>
</evidence>
<dbReference type="CDD" id="cd00082">
    <property type="entry name" value="HisKA"/>
    <property type="match status" value="1"/>
</dbReference>
<dbReference type="Pfam" id="PF02518">
    <property type="entry name" value="HATPase_c"/>
    <property type="match status" value="1"/>
</dbReference>
<keyword evidence="4" id="KW-0472">Membrane</keyword>
<dbReference type="InterPro" id="IPR003661">
    <property type="entry name" value="HisK_dim/P_dom"/>
</dbReference>
<dbReference type="EC" id="2.7.13.3" evidence="2"/>
<dbReference type="EMBL" id="BMER01000001">
    <property type="protein sequence ID" value="GGG80197.1"/>
    <property type="molecule type" value="Genomic_DNA"/>
</dbReference>
<dbReference type="Gene3D" id="1.10.287.130">
    <property type="match status" value="1"/>
</dbReference>
<dbReference type="SUPFAM" id="SSF48452">
    <property type="entry name" value="TPR-like"/>
    <property type="match status" value="1"/>
</dbReference>
<evidence type="ECO:0000256" key="1">
    <source>
        <dbReference type="ARBA" id="ARBA00000085"/>
    </source>
</evidence>
<dbReference type="AlphaFoldDB" id="A0A917HIN6"/>
<dbReference type="PANTHER" id="PTHR43547">
    <property type="entry name" value="TWO-COMPONENT HISTIDINE KINASE"/>
    <property type="match status" value="1"/>
</dbReference>
<dbReference type="Gene3D" id="1.25.40.10">
    <property type="entry name" value="Tetratricopeptide repeat domain"/>
    <property type="match status" value="1"/>
</dbReference>
<dbReference type="InterPro" id="IPR011990">
    <property type="entry name" value="TPR-like_helical_dom_sf"/>
</dbReference>
<sequence length="627" mass="70108">MLILSSSLVGQIKDITALRARIPTLRDSTERVALYARLGMLYTNRSLDSCYYFGARALDLAKRIKDRPGEAEAMNVLAFYYNEKDNPYLAYKYVNESLVAFKRLGNKPKVCELTMNVGVLLSYEGKMDQAMAQYQRAYALSQHLVQDSIKPLVMLNLALAQSFTPGAPDVLPLVDEAEQLAEKQGNERFVVIARLTRNGARFRNGVPADEVIADQHALIATTKELGYEYFTALAYMELANMYLPLHTDSALRYFDRAIGLAEKTGYEGLHFQTMAQAYETLARIQPMPAQANVYGRRLLERSREKSLENQKTGMDFLQLALNEQEVAAAQAKLRLRRMLGVLWGVIGLLAIIFSLLFFGMYRKKRRLARILKDSNDRLAAQNNRLEDNDAFHQQLISIMSHDLRQPLSAMLMLGEGGMVEQMSDEQRQYVFDQISQNARTSLQAMDGLVHWMKLNTIGLAYTPAVVSLKENMRDALRYNGALAAQKGIAVMDFIPESIDLLAQSEMLLFVNRNILGNALRYTPEGGKIVLTAKRDGDGNRVIVCIADSGKGIPEQLLPYVFAKERPETVSAGSGLALIVCHEMITKMNGRIWAINNPEGGACFYYSLPIAGPVSTYLAETNRSTGLS</sequence>
<protein>
    <recommendedName>
        <fullName evidence="2">histidine kinase</fullName>
        <ecNumber evidence="2">2.7.13.3</ecNumber>
    </recommendedName>
</protein>
<feature type="transmembrane region" description="Helical" evidence="4">
    <location>
        <begin position="340"/>
        <end position="361"/>
    </location>
</feature>
<dbReference type="InterPro" id="IPR003594">
    <property type="entry name" value="HATPase_dom"/>
</dbReference>
<dbReference type="SMART" id="SM00388">
    <property type="entry name" value="HisKA"/>
    <property type="match status" value="1"/>
</dbReference>
<evidence type="ECO:0000313" key="6">
    <source>
        <dbReference type="EMBL" id="GGG80197.1"/>
    </source>
</evidence>
<comment type="caution">
    <text evidence="6">The sequence shown here is derived from an EMBL/GenBank/DDBJ whole genome shotgun (WGS) entry which is preliminary data.</text>
</comment>
<evidence type="ECO:0000256" key="4">
    <source>
        <dbReference type="SAM" id="Phobius"/>
    </source>
</evidence>
<keyword evidence="4" id="KW-1133">Transmembrane helix</keyword>
<dbReference type="InterPro" id="IPR036097">
    <property type="entry name" value="HisK_dim/P_sf"/>
</dbReference>
<evidence type="ECO:0000313" key="7">
    <source>
        <dbReference type="Proteomes" id="UP000660862"/>
    </source>
</evidence>
<dbReference type="PANTHER" id="PTHR43547:SF2">
    <property type="entry name" value="HYBRID SIGNAL TRANSDUCTION HISTIDINE KINASE C"/>
    <property type="match status" value="1"/>
</dbReference>
<evidence type="ECO:0000259" key="5">
    <source>
        <dbReference type="PROSITE" id="PS50109"/>
    </source>
</evidence>
<dbReference type="PROSITE" id="PS50109">
    <property type="entry name" value="HIS_KIN"/>
    <property type="match status" value="1"/>
</dbReference>
<evidence type="ECO:0000256" key="2">
    <source>
        <dbReference type="ARBA" id="ARBA00012438"/>
    </source>
</evidence>
<comment type="catalytic activity">
    <reaction evidence="1">
        <text>ATP + protein L-histidine = ADP + protein N-phospho-L-histidine.</text>
        <dbReference type="EC" id="2.7.13.3"/>
    </reaction>
</comment>
<dbReference type="InterPro" id="IPR004358">
    <property type="entry name" value="Sig_transdc_His_kin-like_C"/>
</dbReference>
<dbReference type="GO" id="GO:0000155">
    <property type="term" value="F:phosphorelay sensor kinase activity"/>
    <property type="evidence" value="ECO:0007669"/>
    <property type="project" value="InterPro"/>
</dbReference>
<dbReference type="Proteomes" id="UP000660862">
    <property type="component" value="Unassembled WGS sequence"/>
</dbReference>
<name>A0A917HIN6_9SPHI</name>
<feature type="domain" description="Histidine kinase" evidence="5">
    <location>
        <begin position="398"/>
        <end position="611"/>
    </location>
</feature>
<dbReference type="InterPro" id="IPR005467">
    <property type="entry name" value="His_kinase_dom"/>
</dbReference>
<keyword evidence="4" id="KW-0812">Transmembrane</keyword>
<dbReference type="SMART" id="SM00387">
    <property type="entry name" value="HATPase_c"/>
    <property type="match status" value="1"/>
</dbReference>
<keyword evidence="7" id="KW-1185">Reference proteome</keyword>
<reference evidence="6" key="2">
    <citation type="submission" date="2020-09" db="EMBL/GenBank/DDBJ databases">
        <authorList>
            <person name="Sun Q."/>
            <person name="Zhou Y."/>
        </authorList>
    </citation>
    <scope>NUCLEOTIDE SEQUENCE</scope>
    <source>
        <strain evidence="6">CGMCC 1.12195</strain>
    </source>
</reference>
<organism evidence="6 7">
    <name type="scientific">Parapedobacter pyrenivorans</name>
    <dbReference type="NCBI Taxonomy" id="1305674"/>
    <lineage>
        <taxon>Bacteria</taxon>
        <taxon>Pseudomonadati</taxon>
        <taxon>Bacteroidota</taxon>
        <taxon>Sphingobacteriia</taxon>
        <taxon>Sphingobacteriales</taxon>
        <taxon>Sphingobacteriaceae</taxon>
        <taxon>Parapedobacter</taxon>
    </lineage>
</organism>